<reference evidence="2" key="1">
    <citation type="submission" date="2017-11" db="EMBL/GenBank/DDBJ databases">
        <authorList>
            <person name="Duchaud E."/>
        </authorList>
    </citation>
    <scope>NUCLEOTIDE SEQUENCE [LARGE SCALE GENOMIC DNA]</scope>
    <source>
        <strain evidence="2">Tenacibaculum sp. TNO020</strain>
    </source>
</reference>
<protein>
    <recommendedName>
        <fullName evidence="3">Helix-turn-helix type 11 domain-containing protein</fullName>
    </recommendedName>
</protein>
<dbReference type="EMBL" id="OENF01000012">
    <property type="protein sequence ID" value="SOS74523.1"/>
    <property type="molecule type" value="Genomic_DNA"/>
</dbReference>
<evidence type="ECO:0000313" key="2">
    <source>
        <dbReference type="Proteomes" id="UP000234211"/>
    </source>
</evidence>
<dbReference type="OrthoDB" id="982995at2"/>
<proteinExistence type="predicted"/>
<dbReference type="AlphaFoldDB" id="A0A2H1YGC6"/>
<dbReference type="RefSeq" id="WP_101916997.1">
    <property type="nucleotide sequence ID" value="NZ_JAJGWU010000004.1"/>
</dbReference>
<evidence type="ECO:0008006" key="3">
    <source>
        <dbReference type="Google" id="ProtNLM"/>
    </source>
</evidence>
<name>A0A2H1YGC6_9FLAO</name>
<keyword evidence="2" id="KW-1185">Reference proteome</keyword>
<sequence>MTTTNRKISQRKKVLDYLKNNIATGTMVCDAIGITQKSFTRIKRDLEKIGLLAEVKKKRCENTNRLAWYLTTNNDLVTEINNPY</sequence>
<evidence type="ECO:0000313" key="1">
    <source>
        <dbReference type="EMBL" id="SOS74523.1"/>
    </source>
</evidence>
<accession>A0A2H1YGC6</accession>
<organism evidence="1 2">
    <name type="scientific">Tenacibaculum piscium</name>
    <dbReference type="NCBI Taxonomy" id="1458515"/>
    <lineage>
        <taxon>Bacteria</taxon>
        <taxon>Pseudomonadati</taxon>
        <taxon>Bacteroidota</taxon>
        <taxon>Flavobacteriia</taxon>
        <taxon>Flavobacteriales</taxon>
        <taxon>Flavobacteriaceae</taxon>
        <taxon>Tenacibaculum</taxon>
    </lineage>
</organism>
<gene>
    <name evidence="1" type="ORF">TNO020_20202</name>
</gene>
<dbReference type="Proteomes" id="UP000234211">
    <property type="component" value="Unassembled WGS sequence"/>
</dbReference>